<comment type="caution">
    <text evidence="1">The sequence shown here is derived from an EMBL/GenBank/DDBJ whole genome shotgun (WGS) entry which is preliminary data.</text>
</comment>
<proteinExistence type="predicted"/>
<accession>A0ACB8S0F7</accession>
<dbReference type="Proteomes" id="UP000814033">
    <property type="component" value="Unassembled WGS sequence"/>
</dbReference>
<name>A0ACB8S0F7_9AGAM</name>
<evidence type="ECO:0000313" key="2">
    <source>
        <dbReference type="Proteomes" id="UP000814033"/>
    </source>
</evidence>
<dbReference type="EMBL" id="MU275871">
    <property type="protein sequence ID" value="KAI0049622.1"/>
    <property type="molecule type" value="Genomic_DNA"/>
</dbReference>
<evidence type="ECO:0000313" key="1">
    <source>
        <dbReference type="EMBL" id="KAI0049622.1"/>
    </source>
</evidence>
<sequence>MANVVQIAVPKSNSSIAVPTGLFIDNEFVPSVDSKETIKVFNPATESVLCEITAASEKDIDVAVASSRKAFRTTWGKNVTGVERSRLINKLADLIERDAQTLAELESLNNGKPVKVARDFDIGDSVGCLRYYAGWADKITGESIEIDRKTKVAITHPEPIGVCGQIIPWNYPIQMWAWKVAPALAVGCTIVMKPSEITPLTALKLSELVKEAGFPPGVLNTVPSLGSVGGAALSLHKDVDKVAFTGSTITGRKIMEAAAKSNLKKVSLELGGKSPHIVFESADIDQAANWAALGILYNTGQDCTAGSRLYVQDTIYDKFLAVLAGKAKELIIGDGFDEKSGGGPVVSKGQYDRVWNYIEAGKKAGARVVCGGEKRSTPGYYVDATIFADITADMKIVQEEIFGPVLSVGKFHTEDEAIALANDTTYGLAAGLHSTDAAQCHRVSEALEAGTIWINQYNLLYNNVPFGGKKQSGIGRELGRNALDEYISVKAVHWNYGEKLDWPL</sequence>
<keyword evidence="2" id="KW-1185">Reference proteome</keyword>
<organism evidence="1 2">
    <name type="scientific">Auriscalpium vulgare</name>
    <dbReference type="NCBI Taxonomy" id="40419"/>
    <lineage>
        <taxon>Eukaryota</taxon>
        <taxon>Fungi</taxon>
        <taxon>Dikarya</taxon>
        <taxon>Basidiomycota</taxon>
        <taxon>Agaricomycotina</taxon>
        <taxon>Agaricomycetes</taxon>
        <taxon>Russulales</taxon>
        <taxon>Auriscalpiaceae</taxon>
        <taxon>Auriscalpium</taxon>
    </lineage>
</organism>
<reference evidence="1" key="2">
    <citation type="journal article" date="2022" name="New Phytol.">
        <title>Evolutionary transition to the ectomycorrhizal habit in the genomes of a hyperdiverse lineage of mushroom-forming fungi.</title>
        <authorList>
            <person name="Looney B."/>
            <person name="Miyauchi S."/>
            <person name="Morin E."/>
            <person name="Drula E."/>
            <person name="Courty P.E."/>
            <person name="Kohler A."/>
            <person name="Kuo A."/>
            <person name="LaButti K."/>
            <person name="Pangilinan J."/>
            <person name="Lipzen A."/>
            <person name="Riley R."/>
            <person name="Andreopoulos W."/>
            <person name="He G."/>
            <person name="Johnson J."/>
            <person name="Nolan M."/>
            <person name="Tritt A."/>
            <person name="Barry K.W."/>
            <person name="Grigoriev I.V."/>
            <person name="Nagy L.G."/>
            <person name="Hibbett D."/>
            <person name="Henrissat B."/>
            <person name="Matheny P.B."/>
            <person name="Labbe J."/>
            <person name="Martin F.M."/>
        </authorList>
    </citation>
    <scope>NUCLEOTIDE SEQUENCE</scope>
    <source>
        <strain evidence="1">FP105234-sp</strain>
    </source>
</reference>
<protein>
    <submittedName>
        <fullName evidence="1">NAD-aldehyde dehydrogenase</fullName>
    </submittedName>
</protein>
<reference evidence="1" key="1">
    <citation type="submission" date="2021-02" db="EMBL/GenBank/DDBJ databases">
        <authorList>
            <consortium name="DOE Joint Genome Institute"/>
            <person name="Ahrendt S."/>
            <person name="Looney B.P."/>
            <person name="Miyauchi S."/>
            <person name="Morin E."/>
            <person name="Drula E."/>
            <person name="Courty P.E."/>
            <person name="Chicoki N."/>
            <person name="Fauchery L."/>
            <person name="Kohler A."/>
            <person name="Kuo A."/>
            <person name="Labutti K."/>
            <person name="Pangilinan J."/>
            <person name="Lipzen A."/>
            <person name="Riley R."/>
            <person name="Andreopoulos W."/>
            <person name="He G."/>
            <person name="Johnson J."/>
            <person name="Barry K.W."/>
            <person name="Grigoriev I.V."/>
            <person name="Nagy L."/>
            <person name="Hibbett D."/>
            <person name="Henrissat B."/>
            <person name="Matheny P.B."/>
            <person name="Labbe J."/>
            <person name="Martin F."/>
        </authorList>
    </citation>
    <scope>NUCLEOTIDE SEQUENCE</scope>
    <source>
        <strain evidence="1">FP105234-sp</strain>
    </source>
</reference>
<gene>
    <name evidence="1" type="ORF">FA95DRAFT_1588182</name>
</gene>